<proteinExistence type="predicted"/>
<evidence type="ECO:0000313" key="2">
    <source>
        <dbReference type="EMBL" id="CAG7727973.1"/>
    </source>
</evidence>
<protein>
    <submittedName>
        <fullName evidence="2">Uncharacterized protein</fullName>
    </submittedName>
</protein>
<accession>A0A8J2JV25</accession>
<evidence type="ECO:0000256" key="1">
    <source>
        <dbReference type="SAM" id="Phobius"/>
    </source>
</evidence>
<keyword evidence="1" id="KW-0472">Membrane</keyword>
<dbReference type="AlphaFoldDB" id="A0A8J2JV25"/>
<organism evidence="2 3">
    <name type="scientific">Allacma fusca</name>
    <dbReference type="NCBI Taxonomy" id="39272"/>
    <lineage>
        <taxon>Eukaryota</taxon>
        <taxon>Metazoa</taxon>
        <taxon>Ecdysozoa</taxon>
        <taxon>Arthropoda</taxon>
        <taxon>Hexapoda</taxon>
        <taxon>Collembola</taxon>
        <taxon>Symphypleona</taxon>
        <taxon>Sminthuridae</taxon>
        <taxon>Allacma</taxon>
    </lineage>
</organism>
<reference evidence="2" key="1">
    <citation type="submission" date="2021-06" db="EMBL/GenBank/DDBJ databases">
        <authorList>
            <person name="Hodson N. C."/>
            <person name="Mongue J. A."/>
            <person name="Jaron S. K."/>
        </authorList>
    </citation>
    <scope>NUCLEOTIDE SEQUENCE</scope>
</reference>
<dbReference type="EMBL" id="CAJVCH010156385">
    <property type="protein sequence ID" value="CAG7727973.1"/>
    <property type="molecule type" value="Genomic_DNA"/>
</dbReference>
<dbReference type="Proteomes" id="UP000708208">
    <property type="component" value="Unassembled WGS sequence"/>
</dbReference>
<feature type="non-terminal residue" evidence="2">
    <location>
        <position position="1"/>
    </location>
</feature>
<keyword evidence="1" id="KW-1133">Transmembrane helix</keyword>
<feature type="transmembrane region" description="Helical" evidence="1">
    <location>
        <begin position="35"/>
        <end position="55"/>
    </location>
</feature>
<sequence>MSQADDDDEIPVVEKLYCCGNSSQREATYISRLDLGLAVLEFLCVLSFSIIRAGIPSILTKNAQRFSNYRALSDFEDFLKLEALIQWGILVGWNLLLIAEICLAILLACGSQQ</sequence>
<name>A0A8J2JV25_9HEXA</name>
<feature type="transmembrane region" description="Helical" evidence="1">
    <location>
        <begin position="84"/>
        <end position="109"/>
    </location>
</feature>
<evidence type="ECO:0000313" key="3">
    <source>
        <dbReference type="Proteomes" id="UP000708208"/>
    </source>
</evidence>
<gene>
    <name evidence="2" type="ORF">AFUS01_LOCUS16786</name>
</gene>
<keyword evidence="3" id="KW-1185">Reference proteome</keyword>
<keyword evidence="1" id="KW-0812">Transmembrane</keyword>
<comment type="caution">
    <text evidence="2">The sequence shown here is derived from an EMBL/GenBank/DDBJ whole genome shotgun (WGS) entry which is preliminary data.</text>
</comment>